<dbReference type="InterPro" id="IPR011778">
    <property type="entry name" value="Hydantoinase/dihydroPyrase"/>
</dbReference>
<dbReference type="CDD" id="cd01314">
    <property type="entry name" value="D-HYD"/>
    <property type="match status" value="1"/>
</dbReference>
<feature type="modified residue" description="N6-carboxylysine" evidence="5">
    <location>
        <position position="151"/>
    </location>
</feature>
<dbReference type="PANTHER" id="PTHR11647:SF1">
    <property type="entry name" value="COLLAPSIN RESPONSE MEDIATOR PROTEIN"/>
    <property type="match status" value="1"/>
</dbReference>
<dbReference type="InterPro" id="IPR032466">
    <property type="entry name" value="Metal_Hydrolase"/>
</dbReference>
<gene>
    <name evidence="7" type="primary">hydA</name>
    <name evidence="7" type="ORF">ET996_00270</name>
</gene>
<dbReference type="EC" id="3.5.2.2" evidence="7"/>
<evidence type="ECO:0000256" key="5">
    <source>
        <dbReference type="PIRSR" id="PIRSR611778-50"/>
    </source>
</evidence>
<dbReference type="AlphaFoldDB" id="A0A4Q9KP90"/>
<dbReference type="PANTHER" id="PTHR11647">
    <property type="entry name" value="HYDRANTOINASE/DIHYDROPYRIMIDINASE FAMILY MEMBER"/>
    <property type="match status" value="1"/>
</dbReference>
<evidence type="ECO:0000256" key="1">
    <source>
        <dbReference type="ARBA" id="ARBA00001947"/>
    </source>
</evidence>
<keyword evidence="4 7" id="KW-0378">Hydrolase</keyword>
<dbReference type="Pfam" id="PF01979">
    <property type="entry name" value="Amidohydro_1"/>
    <property type="match status" value="1"/>
</dbReference>
<dbReference type="Proteomes" id="UP000291933">
    <property type="component" value="Unassembled WGS sequence"/>
</dbReference>
<dbReference type="Gene3D" id="2.30.40.10">
    <property type="entry name" value="Urease, subunit C, domain 1"/>
    <property type="match status" value="1"/>
</dbReference>
<dbReference type="SUPFAM" id="SSF51556">
    <property type="entry name" value="Metallo-dependent hydrolases"/>
    <property type="match status" value="1"/>
</dbReference>
<evidence type="ECO:0000259" key="6">
    <source>
        <dbReference type="Pfam" id="PF01979"/>
    </source>
</evidence>
<dbReference type="RefSeq" id="WP_131170558.1">
    <property type="nucleotide sequence ID" value="NZ_FXTL01000001.1"/>
</dbReference>
<dbReference type="GO" id="GO:0004157">
    <property type="term" value="F:dihydropyrimidinase activity"/>
    <property type="evidence" value="ECO:0007669"/>
    <property type="project" value="UniProtKB-EC"/>
</dbReference>
<keyword evidence="3" id="KW-0479">Metal-binding</keyword>
<dbReference type="InterPro" id="IPR006680">
    <property type="entry name" value="Amidohydro-rel"/>
</dbReference>
<dbReference type="InterPro" id="IPR011059">
    <property type="entry name" value="Metal-dep_hydrolase_composite"/>
</dbReference>
<evidence type="ECO:0000256" key="4">
    <source>
        <dbReference type="ARBA" id="ARBA00022801"/>
    </source>
</evidence>
<sequence length="473" mass="51009">MTTTLIIGGTVVTPDGSARADVRISGEVIDEVGELAPRPGEKVVDASGLLVLPGGIDTHTHLELDCGPGLRTIDDWASGSRAALAGGTTMMIDFATQFHGQTPLEGLAAWHAMADGHAVSDYAFHLAFTEWKPEFADQFGALVEAGVTSAKMYMGYFGSMMVEDDQILAALRAAREAGIVVGFHCENGRIIAARVGEELAKGHTASYYHQHTRPEASEWEAANRLGFLAETADAGVYVVHVSSAGTLDVVEQFRARGVRYGAETCPQYLVADASEYGPEPAGGVADAASERHARQFMMSPPLREASNNDRLFRLLADGTLNFVGTDHCSFTLDDQKARATAFNQVANGAPGIELRLPLLWSYGVVPGRLTPERFVAVTSENAARYFGMFPRKGVIAAGSDADLVLFDPARVWTVRHDDLHDAGDYSQYEGRELTGKVRDVFLRGRQVVVDGEPLAELAPGQYIKRGRPDLTVR</sequence>
<dbReference type="FunFam" id="3.20.20.140:FF:000174">
    <property type="entry name" value="Dihydropyrimidinase-related protein 2"/>
    <property type="match status" value="1"/>
</dbReference>
<dbReference type="GO" id="GO:0005829">
    <property type="term" value="C:cytosol"/>
    <property type="evidence" value="ECO:0007669"/>
    <property type="project" value="TreeGrafter"/>
</dbReference>
<proteinExistence type="inferred from homology"/>
<comment type="similarity">
    <text evidence="2">Belongs to the metallo-dependent hydrolases superfamily. Hydantoinase/dihydropyrimidinase family.</text>
</comment>
<dbReference type="NCBIfam" id="TIGR02033">
    <property type="entry name" value="D-hydantoinase"/>
    <property type="match status" value="1"/>
</dbReference>
<comment type="caution">
    <text evidence="7">The sequence shown here is derived from an EMBL/GenBank/DDBJ whole genome shotgun (WGS) entry which is preliminary data.</text>
</comment>
<dbReference type="EMBL" id="SDMR01000001">
    <property type="protein sequence ID" value="TBT96145.1"/>
    <property type="molecule type" value="Genomic_DNA"/>
</dbReference>
<dbReference type="Gene3D" id="3.20.20.140">
    <property type="entry name" value="Metal-dependent hydrolases"/>
    <property type="match status" value="1"/>
</dbReference>
<name>A0A4Q9KP90_PROTD</name>
<keyword evidence="8" id="KW-1185">Reference proteome</keyword>
<comment type="cofactor">
    <cofactor evidence="1">
        <name>Zn(2+)</name>
        <dbReference type="ChEBI" id="CHEBI:29105"/>
    </cofactor>
</comment>
<accession>A0A4Q9KP90</accession>
<dbReference type="InterPro" id="IPR050378">
    <property type="entry name" value="Metallo-dep_Hydrolases_sf"/>
</dbReference>
<reference evidence="7 8" key="1">
    <citation type="submission" date="2019-01" db="EMBL/GenBank/DDBJ databases">
        <title>Lactibacter flavus gen. nov., sp. nov., a novel bacterium of the family Propionibacteriaceae isolated from raw milk and dairy products.</title>
        <authorList>
            <person name="Huptas C."/>
            <person name="Wenning M."/>
            <person name="Breitenwieser F."/>
            <person name="Doll E."/>
            <person name="Von Neubeck M."/>
            <person name="Busse H.-J."/>
            <person name="Scherer S."/>
        </authorList>
    </citation>
    <scope>NUCLEOTIDE SEQUENCE [LARGE SCALE GENOMIC DNA]</scope>
    <source>
        <strain evidence="7 8">DSM 22130</strain>
    </source>
</reference>
<comment type="PTM">
    <text evidence="5">Carbamylation allows a single lysine to coordinate two divalent metal cations.</text>
</comment>
<protein>
    <submittedName>
        <fullName evidence="7">Dihydropyrimidinase</fullName>
        <ecNumber evidence="7">3.5.2.2</ecNumber>
    </submittedName>
</protein>
<organism evidence="7 8">
    <name type="scientific">Propioniciclava tarda</name>
    <dbReference type="NCBI Taxonomy" id="433330"/>
    <lineage>
        <taxon>Bacteria</taxon>
        <taxon>Bacillati</taxon>
        <taxon>Actinomycetota</taxon>
        <taxon>Actinomycetes</taxon>
        <taxon>Propionibacteriales</taxon>
        <taxon>Propionibacteriaceae</taxon>
        <taxon>Propioniciclava</taxon>
    </lineage>
</organism>
<evidence type="ECO:0000256" key="2">
    <source>
        <dbReference type="ARBA" id="ARBA00008829"/>
    </source>
</evidence>
<dbReference type="GO" id="GO:0046872">
    <property type="term" value="F:metal ion binding"/>
    <property type="evidence" value="ECO:0007669"/>
    <property type="project" value="UniProtKB-KW"/>
</dbReference>
<feature type="domain" description="Amidohydrolase-related" evidence="6">
    <location>
        <begin position="50"/>
        <end position="447"/>
    </location>
</feature>
<dbReference type="OrthoDB" id="9775759at2"/>
<dbReference type="SUPFAM" id="SSF51338">
    <property type="entry name" value="Composite domain of metallo-dependent hydrolases"/>
    <property type="match status" value="1"/>
</dbReference>
<evidence type="ECO:0000313" key="7">
    <source>
        <dbReference type="EMBL" id="TBT96145.1"/>
    </source>
</evidence>
<evidence type="ECO:0000313" key="8">
    <source>
        <dbReference type="Proteomes" id="UP000291933"/>
    </source>
</evidence>
<evidence type="ECO:0000256" key="3">
    <source>
        <dbReference type="ARBA" id="ARBA00022723"/>
    </source>
</evidence>